<dbReference type="OrthoDB" id="3269400at2759"/>
<feature type="coiled-coil region" evidence="1">
    <location>
        <begin position="54"/>
        <end position="95"/>
    </location>
</feature>
<evidence type="ECO:0000313" key="3">
    <source>
        <dbReference type="EMBL" id="TFK97836.1"/>
    </source>
</evidence>
<keyword evidence="1" id="KW-0175">Coiled coil</keyword>
<evidence type="ECO:0000259" key="2">
    <source>
        <dbReference type="PROSITE" id="PS50181"/>
    </source>
</evidence>
<dbReference type="Gene3D" id="1.20.1280.50">
    <property type="match status" value="1"/>
</dbReference>
<gene>
    <name evidence="3" type="ORF">BDV98DRAFT_596343</name>
</gene>
<evidence type="ECO:0000256" key="1">
    <source>
        <dbReference type="SAM" id="Coils"/>
    </source>
</evidence>
<reference evidence="3 4" key="1">
    <citation type="journal article" date="2019" name="Nat. Ecol. Evol.">
        <title>Megaphylogeny resolves global patterns of mushroom evolution.</title>
        <authorList>
            <person name="Varga T."/>
            <person name="Krizsan K."/>
            <person name="Foldi C."/>
            <person name="Dima B."/>
            <person name="Sanchez-Garcia M."/>
            <person name="Sanchez-Ramirez S."/>
            <person name="Szollosi G.J."/>
            <person name="Szarkandi J.G."/>
            <person name="Papp V."/>
            <person name="Albert L."/>
            <person name="Andreopoulos W."/>
            <person name="Angelini C."/>
            <person name="Antonin V."/>
            <person name="Barry K.W."/>
            <person name="Bougher N.L."/>
            <person name="Buchanan P."/>
            <person name="Buyck B."/>
            <person name="Bense V."/>
            <person name="Catcheside P."/>
            <person name="Chovatia M."/>
            <person name="Cooper J."/>
            <person name="Damon W."/>
            <person name="Desjardin D."/>
            <person name="Finy P."/>
            <person name="Geml J."/>
            <person name="Haridas S."/>
            <person name="Hughes K."/>
            <person name="Justo A."/>
            <person name="Karasinski D."/>
            <person name="Kautmanova I."/>
            <person name="Kiss B."/>
            <person name="Kocsube S."/>
            <person name="Kotiranta H."/>
            <person name="LaButti K.M."/>
            <person name="Lechner B.E."/>
            <person name="Liimatainen K."/>
            <person name="Lipzen A."/>
            <person name="Lukacs Z."/>
            <person name="Mihaltcheva S."/>
            <person name="Morgado L.N."/>
            <person name="Niskanen T."/>
            <person name="Noordeloos M.E."/>
            <person name="Ohm R.A."/>
            <person name="Ortiz-Santana B."/>
            <person name="Ovrebo C."/>
            <person name="Racz N."/>
            <person name="Riley R."/>
            <person name="Savchenko A."/>
            <person name="Shiryaev A."/>
            <person name="Soop K."/>
            <person name="Spirin V."/>
            <person name="Szebenyi C."/>
            <person name="Tomsovsky M."/>
            <person name="Tulloss R.E."/>
            <person name="Uehling J."/>
            <person name="Grigoriev I.V."/>
            <person name="Vagvolgyi C."/>
            <person name="Papp T."/>
            <person name="Martin F.M."/>
            <person name="Miettinen O."/>
            <person name="Hibbett D.S."/>
            <person name="Nagy L.G."/>
        </authorList>
    </citation>
    <scope>NUCLEOTIDE SEQUENCE [LARGE SCALE GENOMIC DNA]</scope>
    <source>
        <strain evidence="3 4">CBS 309.79</strain>
    </source>
</reference>
<evidence type="ECO:0000313" key="4">
    <source>
        <dbReference type="Proteomes" id="UP000305067"/>
    </source>
</evidence>
<feature type="domain" description="F-box" evidence="2">
    <location>
        <begin position="96"/>
        <end position="154"/>
    </location>
</feature>
<name>A0A5C3Q8E0_9AGAR</name>
<organism evidence="3 4">
    <name type="scientific">Pterulicium gracile</name>
    <dbReference type="NCBI Taxonomy" id="1884261"/>
    <lineage>
        <taxon>Eukaryota</taxon>
        <taxon>Fungi</taxon>
        <taxon>Dikarya</taxon>
        <taxon>Basidiomycota</taxon>
        <taxon>Agaricomycotina</taxon>
        <taxon>Agaricomycetes</taxon>
        <taxon>Agaricomycetidae</taxon>
        <taxon>Agaricales</taxon>
        <taxon>Pleurotineae</taxon>
        <taxon>Pterulaceae</taxon>
        <taxon>Pterulicium</taxon>
    </lineage>
</organism>
<proteinExistence type="predicted"/>
<dbReference type="PROSITE" id="PS50181">
    <property type="entry name" value="FBOX"/>
    <property type="match status" value="1"/>
</dbReference>
<dbReference type="EMBL" id="ML178844">
    <property type="protein sequence ID" value="TFK97836.1"/>
    <property type="molecule type" value="Genomic_DNA"/>
</dbReference>
<sequence length="168" mass="19361">MELLEAPDTFLATERFPSSPYMSSYERLLETYPHLHHSSAAPNIEERYSIDSAKQNLEEKRGSLRNRIDDLTALLREAKDELDLVQQQIDAHANLISPLRRIPPEILREIFQTFIPVSLLGLRDMTHAPPWTLLRVCRHWHDVCLMFGSLWSRITIEGGIHGFGSELC</sequence>
<dbReference type="InterPro" id="IPR001810">
    <property type="entry name" value="F-box_dom"/>
</dbReference>
<protein>
    <recommendedName>
        <fullName evidence="2">F-box domain-containing protein</fullName>
    </recommendedName>
</protein>
<dbReference type="AlphaFoldDB" id="A0A5C3Q8E0"/>
<dbReference type="Proteomes" id="UP000305067">
    <property type="component" value="Unassembled WGS sequence"/>
</dbReference>
<accession>A0A5C3Q8E0</accession>
<keyword evidence="4" id="KW-1185">Reference proteome</keyword>